<protein>
    <recommendedName>
        <fullName evidence="3">Transmembrane protein</fullName>
    </recommendedName>
</protein>
<dbReference type="InterPro" id="IPR045325">
    <property type="entry name" value="TMEM70/TMEM186/TMEM223"/>
</dbReference>
<keyword evidence="2" id="KW-1185">Reference proteome</keyword>
<dbReference type="Pfam" id="PF06979">
    <property type="entry name" value="TMEM70"/>
    <property type="match status" value="1"/>
</dbReference>
<dbReference type="Proteomes" id="UP001209570">
    <property type="component" value="Unassembled WGS sequence"/>
</dbReference>
<evidence type="ECO:0000313" key="2">
    <source>
        <dbReference type="Proteomes" id="UP001209570"/>
    </source>
</evidence>
<comment type="caution">
    <text evidence="1">The sequence shown here is derived from an EMBL/GenBank/DDBJ whole genome shotgun (WGS) entry which is preliminary data.</text>
</comment>
<dbReference type="GO" id="GO:0033615">
    <property type="term" value="P:mitochondrial proton-transporting ATP synthase complex assembly"/>
    <property type="evidence" value="ECO:0007669"/>
    <property type="project" value="TreeGrafter"/>
</dbReference>
<gene>
    <name evidence="1" type="ORF">P43SY_001621</name>
</gene>
<accession>A0AAD5LKL1</accession>
<dbReference type="PANTHER" id="PTHR13281">
    <property type="entry name" value="TRANSMEMBRANE PROTEIN 70, MITOCHONDRIAL"/>
    <property type="match status" value="1"/>
</dbReference>
<reference evidence="1" key="1">
    <citation type="submission" date="2021-12" db="EMBL/GenBank/DDBJ databases">
        <title>Prjna785345.</title>
        <authorList>
            <person name="Rujirawat T."/>
            <person name="Krajaejun T."/>
        </authorList>
    </citation>
    <scope>NUCLEOTIDE SEQUENCE</scope>
    <source>
        <strain evidence="1">Pi057C3</strain>
    </source>
</reference>
<dbReference type="PANTHER" id="PTHR13281:SF0">
    <property type="entry name" value="TRANSMEMBRANE PROTEIN 70, MITOCHONDRIAL"/>
    <property type="match status" value="1"/>
</dbReference>
<name>A0AAD5LKL1_PYTIN</name>
<dbReference type="AlphaFoldDB" id="A0AAD5LKL1"/>
<evidence type="ECO:0000313" key="1">
    <source>
        <dbReference type="EMBL" id="KAJ0404521.1"/>
    </source>
</evidence>
<evidence type="ECO:0008006" key="3">
    <source>
        <dbReference type="Google" id="ProtNLM"/>
    </source>
</evidence>
<proteinExistence type="predicted"/>
<dbReference type="InterPro" id="IPR009724">
    <property type="entry name" value="TMEM70"/>
</dbReference>
<organism evidence="1 2">
    <name type="scientific">Pythium insidiosum</name>
    <name type="common">Pythiosis disease agent</name>
    <dbReference type="NCBI Taxonomy" id="114742"/>
    <lineage>
        <taxon>Eukaryota</taxon>
        <taxon>Sar</taxon>
        <taxon>Stramenopiles</taxon>
        <taxon>Oomycota</taxon>
        <taxon>Peronosporomycetes</taxon>
        <taxon>Pythiales</taxon>
        <taxon>Pythiaceae</taxon>
        <taxon>Pythium</taxon>
    </lineage>
</organism>
<dbReference type="EMBL" id="JAKCXM010000061">
    <property type="protein sequence ID" value="KAJ0404521.1"/>
    <property type="molecule type" value="Genomic_DNA"/>
</dbReference>
<dbReference type="GO" id="GO:0031966">
    <property type="term" value="C:mitochondrial membrane"/>
    <property type="evidence" value="ECO:0007669"/>
    <property type="project" value="TreeGrafter"/>
</dbReference>
<sequence length="168" mass="18785">MSSTPTATESTEPELVYQAPMARAVRLMKGVSVTSCALTLVGMPALCVLSEQSASVIGKLFGLGTTSLYHVLFKPYVMRMWIDRSENRVTAETLTLFARLTTSEFPLSEVTRPPKSMHPMISFRALEKDYFIHPECIQDDELVKAFMGSDFKVHRPVTDKDDDWGSES</sequence>